<dbReference type="GeneID" id="64196787"/>
<dbReference type="PROSITE" id="PS51186">
    <property type="entry name" value="GNAT"/>
    <property type="match status" value="1"/>
</dbReference>
<evidence type="ECO:0000313" key="2">
    <source>
        <dbReference type="EMBL" id="MDB7082879.1"/>
    </source>
</evidence>
<dbReference type="Gene3D" id="3.40.630.30">
    <property type="match status" value="1"/>
</dbReference>
<protein>
    <submittedName>
        <fullName evidence="2">GNAT family N-acetyltransferase</fullName>
    </submittedName>
</protein>
<dbReference type="RefSeq" id="WP_003538694.1">
    <property type="nucleotide sequence ID" value="NZ_AP031443.1"/>
</dbReference>
<evidence type="ECO:0000259" key="1">
    <source>
        <dbReference type="PROSITE" id="PS51186"/>
    </source>
</evidence>
<dbReference type="Pfam" id="PF00583">
    <property type="entry name" value="Acetyltransf_1"/>
    <property type="match status" value="1"/>
</dbReference>
<comment type="caution">
    <text evidence="2">The sequence shown here is derived from an EMBL/GenBank/DDBJ whole genome shotgun (WGS) entry which is preliminary data.</text>
</comment>
<gene>
    <name evidence="2" type="ORF">PM738_03620</name>
</gene>
<dbReference type="SUPFAM" id="SSF55729">
    <property type="entry name" value="Acyl-CoA N-acyltransferases (Nat)"/>
    <property type="match status" value="1"/>
</dbReference>
<dbReference type="CDD" id="cd04301">
    <property type="entry name" value="NAT_SF"/>
    <property type="match status" value="1"/>
</dbReference>
<organism evidence="2 3">
    <name type="scientific">Thomasclavelia ramosa</name>
    <dbReference type="NCBI Taxonomy" id="1547"/>
    <lineage>
        <taxon>Bacteria</taxon>
        <taxon>Bacillati</taxon>
        <taxon>Bacillota</taxon>
        <taxon>Erysipelotrichia</taxon>
        <taxon>Erysipelotrichales</taxon>
        <taxon>Coprobacillaceae</taxon>
        <taxon>Thomasclavelia</taxon>
    </lineage>
</organism>
<name>A0A9Q3A6T2_9FIRM</name>
<dbReference type="AlphaFoldDB" id="A0A9Q3A6T2"/>
<proteinExistence type="predicted"/>
<dbReference type="GO" id="GO:0016747">
    <property type="term" value="F:acyltransferase activity, transferring groups other than amino-acyl groups"/>
    <property type="evidence" value="ECO:0007669"/>
    <property type="project" value="InterPro"/>
</dbReference>
<reference evidence="2" key="1">
    <citation type="submission" date="2023-01" db="EMBL/GenBank/DDBJ databases">
        <title>Human gut microbiome strain richness.</title>
        <authorList>
            <person name="Chen-Liaw A."/>
        </authorList>
    </citation>
    <scope>NUCLEOTIDE SEQUENCE</scope>
    <source>
        <strain evidence="2">1001217st2_G6_1001217B_191108</strain>
    </source>
</reference>
<sequence length="177" mass="19904">MEIIKLTSNLTYYRQQAATLLIEAFPYAYKDCAELEITKCLSTNRIMLGAVENDILMGLVGAIPQYGITAWELHPLAVSKKWQGQGIGTKLCTALENELKNCGCCTIYLGSDDEFDKTTLANTNLFDDLYSKIKNIRNLERHPYEFYQKIGYQIVGVIPDANGLGKPDIWLAKSLVR</sequence>
<dbReference type="EMBL" id="JAQLKE010000004">
    <property type="protein sequence ID" value="MDB7082879.1"/>
    <property type="molecule type" value="Genomic_DNA"/>
</dbReference>
<accession>A0A9Q3A6T2</accession>
<dbReference type="InterPro" id="IPR016181">
    <property type="entry name" value="Acyl_CoA_acyltransferase"/>
</dbReference>
<evidence type="ECO:0000313" key="3">
    <source>
        <dbReference type="Proteomes" id="UP001211987"/>
    </source>
</evidence>
<dbReference type="InterPro" id="IPR000182">
    <property type="entry name" value="GNAT_dom"/>
</dbReference>
<feature type="domain" description="N-acetyltransferase" evidence="1">
    <location>
        <begin position="1"/>
        <end position="176"/>
    </location>
</feature>
<dbReference type="Proteomes" id="UP001211987">
    <property type="component" value="Unassembled WGS sequence"/>
</dbReference>